<dbReference type="InterPro" id="IPR029526">
    <property type="entry name" value="PGBD"/>
</dbReference>
<dbReference type="AlphaFoldDB" id="A0A225UDW6"/>
<comment type="caution">
    <text evidence="3">The sequence shown here is derived from an EMBL/GenBank/DDBJ whole genome shotgun (WGS) entry which is preliminary data.</text>
</comment>
<proteinExistence type="predicted"/>
<dbReference type="EMBL" id="NBNE01020711">
    <property type="protein sequence ID" value="OWY91245.1"/>
    <property type="molecule type" value="Genomic_DNA"/>
</dbReference>
<feature type="transmembrane region" description="Helical" evidence="1">
    <location>
        <begin position="88"/>
        <end position="108"/>
    </location>
</feature>
<evidence type="ECO:0000313" key="4">
    <source>
        <dbReference type="Proteomes" id="UP000198211"/>
    </source>
</evidence>
<keyword evidence="1" id="KW-0812">Transmembrane</keyword>
<keyword evidence="1" id="KW-1133">Transmembrane helix</keyword>
<dbReference type="Proteomes" id="UP000198211">
    <property type="component" value="Unassembled WGS sequence"/>
</dbReference>
<reference evidence="4" key="1">
    <citation type="submission" date="2017-03" db="EMBL/GenBank/DDBJ databases">
        <title>Phytopthora megakarya and P. palmivora, two closely related causual agents of cacao black pod achieved similar genome size and gene model numbers by different mechanisms.</title>
        <authorList>
            <person name="Ali S."/>
            <person name="Shao J."/>
            <person name="Larry D.J."/>
            <person name="Kronmiller B."/>
            <person name="Shen D."/>
            <person name="Strem M.D."/>
            <person name="Melnick R.L."/>
            <person name="Guiltinan M.J."/>
            <person name="Tyler B.M."/>
            <person name="Meinhardt L.W."/>
            <person name="Bailey B.A."/>
        </authorList>
    </citation>
    <scope>NUCLEOTIDE SEQUENCE [LARGE SCALE GENOMIC DNA]</scope>
    <source>
        <strain evidence="4">zdho120</strain>
    </source>
</reference>
<dbReference type="OrthoDB" id="123057at2759"/>
<dbReference type="STRING" id="4795.A0A225UDW6"/>
<organism evidence="3 4">
    <name type="scientific">Phytophthora megakarya</name>
    <dbReference type="NCBI Taxonomy" id="4795"/>
    <lineage>
        <taxon>Eukaryota</taxon>
        <taxon>Sar</taxon>
        <taxon>Stramenopiles</taxon>
        <taxon>Oomycota</taxon>
        <taxon>Peronosporomycetes</taxon>
        <taxon>Peronosporales</taxon>
        <taxon>Peronosporaceae</taxon>
        <taxon>Phytophthora</taxon>
    </lineage>
</organism>
<gene>
    <name evidence="3" type="ORF">PHMEG_00040257</name>
</gene>
<keyword evidence="1" id="KW-0472">Membrane</keyword>
<evidence type="ECO:0000256" key="1">
    <source>
        <dbReference type="SAM" id="Phobius"/>
    </source>
</evidence>
<evidence type="ECO:0000259" key="2">
    <source>
        <dbReference type="Pfam" id="PF13843"/>
    </source>
</evidence>
<dbReference type="PANTHER" id="PTHR46599">
    <property type="entry name" value="PIGGYBAC TRANSPOSABLE ELEMENT-DERIVED PROTEIN 4"/>
    <property type="match status" value="1"/>
</dbReference>
<keyword evidence="4" id="KW-1185">Reference proteome</keyword>
<accession>A0A225UDW6</accession>
<feature type="domain" description="PiggyBac transposable element-derived protein" evidence="2">
    <location>
        <begin position="40"/>
        <end position="105"/>
    </location>
</feature>
<name>A0A225UDW6_9STRA</name>
<evidence type="ECO:0000313" key="3">
    <source>
        <dbReference type="EMBL" id="OWY91245.1"/>
    </source>
</evidence>
<protein>
    <recommendedName>
        <fullName evidence="2">PiggyBac transposable element-derived protein domain-containing protein</fullName>
    </recommendedName>
</protein>
<dbReference type="PANTHER" id="PTHR46599:SF3">
    <property type="entry name" value="PIGGYBAC TRANSPOSABLE ELEMENT-DERIVED PROTEIN 4"/>
    <property type="match status" value="1"/>
</dbReference>
<sequence length="129" mass="14987">MQGTFTYTESLMINAMSAIIWWVSKPVYLGSDLALDRTVRREKTGEQHDVPCPKAVKDYHKYMDGVDEHDQLCLQRYSLQQAVTFRKYYTSLILGFVDLTIVNGYIVHHEYHKSKKNRGFDSVGGYDAW</sequence>
<dbReference type="Pfam" id="PF13843">
    <property type="entry name" value="DDE_Tnp_1_7"/>
    <property type="match status" value="1"/>
</dbReference>